<evidence type="ECO:0000256" key="5">
    <source>
        <dbReference type="ARBA" id="ARBA00022989"/>
    </source>
</evidence>
<dbReference type="InterPro" id="IPR011527">
    <property type="entry name" value="ABC1_TM_dom"/>
</dbReference>
<dbReference type="InterPro" id="IPR036640">
    <property type="entry name" value="ABC1_TM_sf"/>
</dbReference>
<feature type="transmembrane region" description="Helical" evidence="7">
    <location>
        <begin position="53"/>
        <end position="73"/>
    </location>
</feature>
<keyword evidence="4 10" id="KW-0067">ATP-binding</keyword>
<evidence type="ECO:0000259" key="9">
    <source>
        <dbReference type="PROSITE" id="PS50929"/>
    </source>
</evidence>
<keyword evidence="3" id="KW-0547">Nucleotide-binding</keyword>
<evidence type="ECO:0000259" key="8">
    <source>
        <dbReference type="PROSITE" id="PS50893"/>
    </source>
</evidence>
<name>A0ABY1A9H3_9LACO</name>
<dbReference type="SMART" id="SM00382">
    <property type="entry name" value="AAA"/>
    <property type="match status" value="1"/>
</dbReference>
<dbReference type="InterPro" id="IPR039421">
    <property type="entry name" value="Type_1_exporter"/>
</dbReference>
<comment type="caution">
    <text evidence="10">The sequence shown here is derived from an EMBL/GenBank/DDBJ whole genome shotgun (WGS) entry which is preliminary data.</text>
</comment>
<protein>
    <submittedName>
        <fullName evidence="10">ATP-binding cassette, subfamily B</fullName>
    </submittedName>
</protein>
<organism evidence="10 11">
    <name type="scientific">Ligilactobacillus ruminis</name>
    <dbReference type="NCBI Taxonomy" id="1623"/>
    <lineage>
        <taxon>Bacteria</taxon>
        <taxon>Bacillati</taxon>
        <taxon>Bacillota</taxon>
        <taxon>Bacilli</taxon>
        <taxon>Lactobacillales</taxon>
        <taxon>Lactobacillaceae</taxon>
        <taxon>Ligilactobacillus</taxon>
    </lineage>
</organism>
<proteinExistence type="predicted"/>
<evidence type="ECO:0000256" key="7">
    <source>
        <dbReference type="SAM" id="Phobius"/>
    </source>
</evidence>
<dbReference type="Gene3D" id="1.20.1560.10">
    <property type="entry name" value="ABC transporter type 1, transmembrane domain"/>
    <property type="match status" value="1"/>
</dbReference>
<feature type="transmembrane region" description="Helical" evidence="7">
    <location>
        <begin position="20"/>
        <end position="47"/>
    </location>
</feature>
<feature type="transmembrane region" description="Helical" evidence="7">
    <location>
        <begin position="277"/>
        <end position="301"/>
    </location>
</feature>
<reference evidence="10 11" key="1">
    <citation type="submission" date="2016-10" db="EMBL/GenBank/DDBJ databases">
        <authorList>
            <person name="Varghese N."/>
            <person name="Submissions S."/>
        </authorList>
    </citation>
    <scope>NUCLEOTIDE SEQUENCE [LARGE SCALE GENOMIC DNA]</scope>
    <source>
        <strain evidence="10 11">WC1T17</strain>
    </source>
</reference>
<comment type="subcellular location">
    <subcellularLocation>
        <location evidence="1">Cell membrane</location>
        <topology evidence="1">Multi-pass membrane protein</topology>
    </subcellularLocation>
</comment>
<keyword evidence="6 7" id="KW-0472">Membrane</keyword>
<dbReference type="SUPFAM" id="SSF52540">
    <property type="entry name" value="P-loop containing nucleoside triphosphate hydrolases"/>
    <property type="match status" value="1"/>
</dbReference>
<dbReference type="InterPro" id="IPR027417">
    <property type="entry name" value="P-loop_NTPase"/>
</dbReference>
<evidence type="ECO:0000256" key="3">
    <source>
        <dbReference type="ARBA" id="ARBA00022741"/>
    </source>
</evidence>
<keyword evidence="5 7" id="KW-1133">Transmembrane helix</keyword>
<gene>
    <name evidence="10" type="ORF">SAMN05216431_10253</name>
</gene>
<dbReference type="PANTHER" id="PTHR43394:SF1">
    <property type="entry name" value="ATP-BINDING CASSETTE SUB-FAMILY B MEMBER 10, MITOCHONDRIAL"/>
    <property type="match status" value="1"/>
</dbReference>
<sequence>MGIFMRLGWFFKEEKKRYLLGLLALFVTAIMTIIPPKIIGGIVDAIAKHQLTISYLSLMLLIFLASAVIRYLMRYLWRKYIFGTSFILERKMRSRLFKHFMQMDQTFYSEHRVGDLMAHATNDVDAVRDVAGGGILTLADSLMTGCSTLVAMCLFVDWHLTILAIIPLPFLALTASFLGNKIHDAFGDAQAAFSELNNKTQESMTGIKVIKTLGQEQEDIEDFKKHIEKTIAADKKTYQIDALFDPATTIILGFSYLMTIVYGGSSVLNGTISIGQLVSFVSYLAELIWPMFAIGHLFNILEKGSASYDRISVLLAKKSQQAPASLALGNKPSGDLQVNIDEFFYPDNQTQKADLHDIHFTVKEGTKVGIVGKTGAGKTSILRLLMRDFDNYQGQIVWGKQDIRAYHSDDLLEMMGYVPQTSFLFSKTIKENIAFARPHASEQEVRKAAYLADLEADIDAMPQNFMTEVGEMGVSLSGGQKQRLAIARALMVNPKLLLLDDSLSAVDAKTEKHILDRIGDVRQGQTTIMVASRLSSVMDCDEIIVVDHGTIIERGTHASLSTNGGWYQKTFEMQKLEEDLKGGD</sequence>
<evidence type="ECO:0000313" key="11">
    <source>
        <dbReference type="Proteomes" id="UP000182089"/>
    </source>
</evidence>
<dbReference type="SUPFAM" id="SSF90123">
    <property type="entry name" value="ABC transporter transmembrane region"/>
    <property type="match status" value="1"/>
</dbReference>
<dbReference type="Pfam" id="PF00005">
    <property type="entry name" value="ABC_tran"/>
    <property type="match status" value="1"/>
</dbReference>
<dbReference type="Proteomes" id="UP000182089">
    <property type="component" value="Unassembled WGS sequence"/>
</dbReference>
<dbReference type="EMBL" id="FOCC01000002">
    <property type="protein sequence ID" value="SEM39429.1"/>
    <property type="molecule type" value="Genomic_DNA"/>
</dbReference>
<feature type="domain" description="ABC transmembrane type-1" evidence="9">
    <location>
        <begin position="19"/>
        <end position="303"/>
    </location>
</feature>
<evidence type="ECO:0000256" key="6">
    <source>
        <dbReference type="ARBA" id="ARBA00023136"/>
    </source>
</evidence>
<evidence type="ECO:0000313" key="10">
    <source>
        <dbReference type="EMBL" id="SEM39429.1"/>
    </source>
</evidence>
<accession>A0ABY1A9H3</accession>
<dbReference type="Gene3D" id="3.40.50.300">
    <property type="entry name" value="P-loop containing nucleotide triphosphate hydrolases"/>
    <property type="match status" value="1"/>
</dbReference>
<dbReference type="Pfam" id="PF00664">
    <property type="entry name" value="ABC_membrane"/>
    <property type="match status" value="1"/>
</dbReference>
<evidence type="ECO:0000256" key="4">
    <source>
        <dbReference type="ARBA" id="ARBA00022840"/>
    </source>
</evidence>
<evidence type="ECO:0000256" key="2">
    <source>
        <dbReference type="ARBA" id="ARBA00022692"/>
    </source>
</evidence>
<feature type="transmembrane region" description="Helical" evidence="7">
    <location>
        <begin position="243"/>
        <end position="265"/>
    </location>
</feature>
<feature type="domain" description="ABC transporter" evidence="8">
    <location>
        <begin position="338"/>
        <end position="573"/>
    </location>
</feature>
<dbReference type="PROSITE" id="PS50929">
    <property type="entry name" value="ABC_TM1F"/>
    <property type="match status" value="1"/>
</dbReference>
<dbReference type="PROSITE" id="PS00211">
    <property type="entry name" value="ABC_TRANSPORTER_1"/>
    <property type="match status" value="1"/>
</dbReference>
<dbReference type="CDD" id="cd18541">
    <property type="entry name" value="ABC_6TM_TmrB_like"/>
    <property type="match status" value="1"/>
</dbReference>
<evidence type="ECO:0000256" key="1">
    <source>
        <dbReference type="ARBA" id="ARBA00004651"/>
    </source>
</evidence>
<dbReference type="InterPro" id="IPR003593">
    <property type="entry name" value="AAA+_ATPase"/>
</dbReference>
<dbReference type="InterPro" id="IPR017871">
    <property type="entry name" value="ABC_transporter-like_CS"/>
</dbReference>
<keyword evidence="2 7" id="KW-0812">Transmembrane</keyword>
<dbReference type="PANTHER" id="PTHR43394">
    <property type="entry name" value="ATP-DEPENDENT PERMEASE MDL1, MITOCHONDRIAL"/>
    <property type="match status" value="1"/>
</dbReference>
<dbReference type="GO" id="GO:0005524">
    <property type="term" value="F:ATP binding"/>
    <property type="evidence" value="ECO:0007669"/>
    <property type="project" value="UniProtKB-KW"/>
</dbReference>
<dbReference type="InterPro" id="IPR003439">
    <property type="entry name" value="ABC_transporter-like_ATP-bd"/>
</dbReference>
<dbReference type="PROSITE" id="PS50893">
    <property type="entry name" value="ABC_TRANSPORTER_2"/>
    <property type="match status" value="1"/>
</dbReference>